<organism evidence="1 2">
    <name type="scientific">Zarea fungicola</name>
    <dbReference type="NCBI Taxonomy" id="93591"/>
    <lineage>
        <taxon>Eukaryota</taxon>
        <taxon>Fungi</taxon>
        <taxon>Dikarya</taxon>
        <taxon>Ascomycota</taxon>
        <taxon>Pezizomycotina</taxon>
        <taxon>Sordariomycetes</taxon>
        <taxon>Hypocreomycetidae</taxon>
        <taxon>Hypocreales</taxon>
        <taxon>Cordycipitaceae</taxon>
        <taxon>Zarea</taxon>
    </lineage>
</organism>
<evidence type="ECO:0000313" key="1">
    <source>
        <dbReference type="EMBL" id="KAJ2969759.1"/>
    </source>
</evidence>
<comment type="caution">
    <text evidence="1">The sequence shown here is derived from an EMBL/GenBank/DDBJ whole genome shotgun (WGS) entry which is preliminary data.</text>
</comment>
<proteinExistence type="predicted"/>
<dbReference type="Proteomes" id="UP001143910">
    <property type="component" value="Unassembled WGS sequence"/>
</dbReference>
<accession>A0ACC1MU18</accession>
<dbReference type="EMBL" id="JANJQO010001676">
    <property type="protein sequence ID" value="KAJ2969759.1"/>
    <property type="molecule type" value="Genomic_DNA"/>
</dbReference>
<name>A0ACC1MU18_9HYPO</name>
<protein>
    <submittedName>
        <fullName evidence="1">Uncharacterized protein</fullName>
    </submittedName>
</protein>
<gene>
    <name evidence="1" type="ORF">NQ176_g8503</name>
</gene>
<keyword evidence="2" id="KW-1185">Reference proteome</keyword>
<sequence>MALATSISESAAGSADHNTALRKNWIYVMAPKNRQWTTAMDGIDKLKLNEADIPTPNDGEVLVKITAVSLNYRDIEVCDGVFNHYNAQSSQAIVPCSDMCGVVVDASKSKAYFGQEECNC</sequence>
<reference evidence="1" key="1">
    <citation type="submission" date="2022-08" db="EMBL/GenBank/DDBJ databases">
        <title>Genome Sequence of Lecanicillium fungicola.</title>
        <authorList>
            <person name="Buettner E."/>
        </authorList>
    </citation>
    <scope>NUCLEOTIDE SEQUENCE</scope>
    <source>
        <strain evidence="1">Babe33</strain>
    </source>
</reference>
<evidence type="ECO:0000313" key="2">
    <source>
        <dbReference type="Proteomes" id="UP001143910"/>
    </source>
</evidence>